<dbReference type="InterPro" id="IPR050275">
    <property type="entry name" value="PGM_Phosphatase"/>
</dbReference>
<dbReference type="CDD" id="cd07067">
    <property type="entry name" value="HP_PGM_like"/>
    <property type="match status" value="1"/>
</dbReference>
<dbReference type="Gene3D" id="3.40.50.1240">
    <property type="entry name" value="Phosphoglycerate mutase-like"/>
    <property type="match status" value="1"/>
</dbReference>
<dbReference type="InterPro" id="IPR013078">
    <property type="entry name" value="His_Pase_superF_clade-1"/>
</dbReference>
<proteinExistence type="predicted"/>
<dbReference type="InterPro" id="IPR029033">
    <property type="entry name" value="His_PPase_superfam"/>
</dbReference>
<accession>A0ABT6KZA5</accession>
<keyword evidence="4" id="KW-1185">Reference proteome</keyword>
<evidence type="ECO:0000256" key="2">
    <source>
        <dbReference type="SAM" id="Phobius"/>
    </source>
</evidence>
<protein>
    <submittedName>
        <fullName evidence="3">Broad specificity phosphatase PhoE</fullName>
    </submittedName>
</protein>
<name>A0ABT6KZA5_9MYCO</name>
<organism evidence="3 4">
    <name type="scientific">Mycolicibacterium frederiksbergense</name>
    <dbReference type="NCBI Taxonomy" id="117567"/>
    <lineage>
        <taxon>Bacteria</taxon>
        <taxon>Bacillati</taxon>
        <taxon>Actinomycetota</taxon>
        <taxon>Actinomycetes</taxon>
        <taxon>Mycobacteriales</taxon>
        <taxon>Mycobacteriaceae</taxon>
        <taxon>Mycolicibacterium</taxon>
    </lineage>
</organism>
<feature type="compositionally biased region" description="Polar residues" evidence="1">
    <location>
        <begin position="66"/>
        <end position="76"/>
    </location>
</feature>
<dbReference type="SMART" id="SM00855">
    <property type="entry name" value="PGAM"/>
    <property type="match status" value="1"/>
</dbReference>
<gene>
    <name evidence="3" type="ORF">M2272_002673</name>
</gene>
<reference evidence="3 4" key="1">
    <citation type="submission" date="2023-04" db="EMBL/GenBank/DDBJ databases">
        <title>Forest soil microbial communities from Buena Vista Peninsula, Colon Province, Panama.</title>
        <authorList>
            <person name="Bouskill N."/>
        </authorList>
    </citation>
    <scope>NUCLEOTIDE SEQUENCE [LARGE SCALE GENOMIC DNA]</scope>
    <source>
        <strain evidence="3 4">AC80</strain>
    </source>
</reference>
<feature type="region of interest" description="Disordered" evidence="1">
    <location>
        <begin position="411"/>
        <end position="483"/>
    </location>
</feature>
<dbReference type="Pfam" id="PF00300">
    <property type="entry name" value="His_Phos_1"/>
    <property type="match status" value="1"/>
</dbReference>
<dbReference type="RefSeq" id="WP_280832623.1">
    <property type="nucleotide sequence ID" value="NZ_JARXVE010000003.1"/>
</dbReference>
<feature type="region of interest" description="Disordered" evidence="1">
    <location>
        <begin position="66"/>
        <end position="85"/>
    </location>
</feature>
<comment type="caution">
    <text evidence="3">The sequence shown here is derived from an EMBL/GenBank/DDBJ whole genome shotgun (WGS) entry which is preliminary data.</text>
</comment>
<dbReference type="SUPFAM" id="SSF53254">
    <property type="entry name" value="Phosphoglycerate mutase-like"/>
    <property type="match status" value="1"/>
</dbReference>
<evidence type="ECO:0000256" key="1">
    <source>
        <dbReference type="SAM" id="MobiDB-lite"/>
    </source>
</evidence>
<keyword evidence="2" id="KW-0812">Transmembrane</keyword>
<dbReference type="PANTHER" id="PTHR48100">
    <property type="entry name" value="BROAD-SPECIFICITY PHOSPHATASE YOR283W-RELATED"/>
    <property type="match status" value="1"/>
</dbReference>
<dbReference type="Proteomes" id="UP001160130">
    <property type="component" value="Unassembled WGS sequence"/>
</dbReference>
<keyword evidence="2" id="KW-1133">Transmembrane helix</keyword>
<evidence type="ECO:0000313" key="3">
    <source>
        <dbReference type="EMBL" id="MDH6196033.1"/>
    </source>
</evidence>
<evidence type="ECO:0000313" key="4">
    <source>
        <dbReference type="Proteomes" id="UP001160130"/>
    </source>
</evidence>
<dbReference type="PANTHER" id="PTHR48100:SF58">
    <property type="entry name" value="PE-PGRS FAMILY PROTEIN PE_PGRS11"/>
    <property type="match status" value="1"/>
</dbReference>
<feature type="compositionally biased region" description="Low complexity" evidence="1">
    <location>
        <begin position="459"/>
        <end position="476"/>
    </location>
</feature>
<keyword evidence="2" id="KW-0472">Membrane</keyword>
<feature type="transmembrane region" description="Helical" evidence="2">
    <location>
        <begin position="29"/>
        <end position="49"/>
    </location>
</feature>
<sequence length="483" mass="50519">MNDPSDPDAVTSPDTGPVGRRRRTVVRRFVVAMLASIGLLVGAAIPAAAAELMRVTFIRHGESFGNTSGLIDTSTPGPGLTPKGEQQAKDIAAKLGDNNYDAIYASTMVRTQQTAIPMSQNLRLPIQVLPGLQEIEAGVFEGTPEANASRGYGLFPIGWALTGVIPQIPADKFNKGTFMPGTDVNGYVFDARVRGALQTMYDNGDRNAVVFSHGGTIMFWTLMNVNNLTVMQKLDLLQNHQLGNTDYVVIEGNNEDGWTLVNWNGKEYAPEPTLGAEVKLQMRTLTRQLAAAAQQVKDAFATGDIRTIATAINRSVADATFSVAKFNRAVTAKVIHEVGQALDGIGQAISPKTPAPAPTDISALKSAADNAVADNSAAGAAPSAKSVTDTVKRFTSSKPKAPEADVATKLKDGNMAVPGKPDATPARPGQQLQDAVKDVSNQVSNAIQKLGGIGKKKTAGTAGAGTSSDAGSGDSGSQHKDAA</sequence>
<dbReference type="EMBL" id="JARXVE010000003">
    <property type="protein sequence ID" value="MDH6196033.1"/>
    <property type="molecule type" value="Genomic_DNA"/>
</dbReference>